<dbReference type="EMBL" id="JAOYFB010000003">
    <property type="protein sequence ID" value="KAK4011217.1"/>
    <property type="molecule type" value="Genomic_DNA"/>
</dbReference>
<organism evidence="1 2">
    <name type="scientific">Daphnia magna</name>
    <dbReference type="NCBI Taxonomy" id="35525"/>
    <lineage>
        <taxon>Eukaryota</taxon>
        <taxon>Metazoa</taxon>
        <taxon>Ecdysozoa</taxon>
        <taxon>Arthropoda</taxon>
        <taxon>Crustacea</taxon>
        <taxon>Branchiopoda</taxon>
        <taxon>Diplostraca</taxon>
        <taxon>Cladocera</taxon>
        <taxon>Anomopoda</taxon>
        <taxon>Daphniidae</taxon>
        <taxon>Daphnia</taxon>
    </lineage>
</organism>
<sequence>MRRNFAQGKNELCADIRSGSGTPTISPKIIKSESLKFVHAFLFLNILTGRCVATRQCGRDSGQDKSNYSSVLFSSWDNQAAEREKKIEKQSD</sequence>
<gene>
    <name evidence="1" type="ORF">OUZ56_020330</name>
</gene>
<comment type="caution">
    <text evidence="1">The sequence shown here is derived from an EMBL/GenBank/DDBJ whole genome shotgun (WGS) entry which is preliminary data.</text>
</comment>
<evidence type="ECO:0000313" key="1">
    <source>
        <dbReference type="EMBL" id="KAK4011217.1"/>
    </source>
</evidence>
<keyword evidence="2" id="KW-1185">Reference proteome</keyword>
<accession>A0ABQ9ZE71</accession>
<name>A0ABQ9ZE71_9CRUS</name>
<proteinExistence type="predicted"/>
<evidence type="ECO:0000313" key="2">
    <source>
        <dbReference type="Proteomes" id="UP001234178"/>
    </source>
</evidence>
<dbReference type="Proteomes" id="UP001234178">
    <property type="component" value="Unassembled WGS sequence"/>
</dbReference>
<protein>
    <submittedName>
        <fullName evidence="1">Uncharacterized protein</fullName>
    </submittedName>
</protein>
<reference evidence="1 2" key="1">
    <citation type="journal article" date="2023" name="Nucleic Acids Res.">
        <title>The hologenome of Daphnia magna reveals possible DNA methylation and microbiome-mediated evolution of the host genome.</title>
        <authorList>
            <person name="Chaturvedi A."/>
            <person name="Li X."/>
            <person name="Dhandapani V."/>
            <person name="Marshall H."/>
            <person name="Kissane S."/>
            <person name="Cuenca-Cambronero M."/>
            <person name="Asole G."/>
            <person name="Calvet F."/>
            <person name="Ruiz-Romero M."/>
            <person name="Marangio P."/>
            <person name="Guigo R."/>
            <person name="Rago D."/>
            <person name="Mirbahai L."/>
            <person name="Eastwood N."/>
            <person name="Colbourne J.K."/>
            <person name="Zhou J."/>
            <person name="Mallon E."/>
            <person name="Orsini L."/>
        </authorList>
    </citation>
    <scope>NUCLEOTIDE SEQUENCE [LARGE SCALE GENOMIC DNA]</scope>
    <source>
        <strain evidence="1">LRV0_1</strain>
    </source>
</reference>